<dbReference type="FunFam" id="3.40.50.300:FF:000201">
    <property type="entry name" value="Glycine betaine/L-proline ABC transporter ATP-binding protein"/>
    <property type="match status" value="1"/>
</dbReference>
<keyword evidence="3 8" id="KW-0547">Nucleotide-binding</keyword>
<dbReference type="InterPro" id="IPR003593">
    <property type="entry name" value="AAA+_ATPase"/>
</dbReference>
<keyword evidence="4 8" id="KW-0067">ATP-binding</keyword>
<dbReference type="NCBIfam" id="TIGR01186">
    <property type="entry name" value="proV"/>
    <property type="match status" value="1"/>
</dbReference>
<keyword evidence="2 8" id="KW-0813">Transport</keyword>
<dbReference type="InterPro" id="IPR046342">
    <property type="entry name" value="CBS_dom_sf"/>
</dbReference>
<evidence type="ECO:0000256" key="1">
    <source>
        <dbReference type="ARBA" id="ARBA00005417"/>
    </source>
</evidence>
<dbReference type="SMART" id="SM00116">
    <property type="entry name" value="CBS"/>
    <property type="match status" value="2"/>
</dbReference>
<keyword evidence="8" id="KW-0997">Cell inner membrane</keyword>
<dbReference type="SMART" id="SM00382">
    <property type="entry name" value="AAA"/>
    <property type="match status" value="1"/>
</dbReference>
<dbReference type="Proteomes" id="UP000494160">
    <property type="component" value="Unassembled WGS sequence"/>
</dbReference>
<evidence type="ECO:0000256" key="3">
    <source>
        <dbReference type="ARBA" id="ARBA00022741"/>
    </source>
</evidence>
<dbReference type="InterPro" id="IPR027417">
    <property type="entry name" value="P-loop_NTPase"/>
</dbReference>
<keyword evidence="5" id="KW-0029">Amino-acid transport</keyword>
<dbReference type="SUPFAM" id="SSF54631">
    <property type="entry name" value="CBS-domain pair"/>
    <property type="match status" value="1"/>
</dbReference>
<dbReference type="GO" id="GO:0031460">
    <property type="term" value="P:glycine betaine transport"/>
    <property type="evidence" value="ECO:0007669"/>
    <property type="project" value="InterPro"/>
</dbReference>
<evidence type="ECO:0000256" key="6">
    <source>
        <dbReference type="ARBA" id="ARBA00023122"/>
    </source>
</evidence>
<evidence type="ECO:0000256" key="4">
    <source>
        <dbReference type="ARBA" id="ARBA00022840"/>
    </source>
</evidence>
<name>A0A6F9Y372_9LACO</name>
<dbReference type="InterPro" id="IPR005892">
    <property type="entry name" value="Gly-betaine_transp_ATP-bd"/>
</dbReference>
<comment type="catalytic activity">
    <reaction evidence="8">
        <text>a quaternary ammonium(out) + ATP + H2O = a quaternary ammonium(in) + ADP + phosphate + H(+)</text>
        <dbReference type="Rhea" id="RHEA:11036"/>
        <dbReference type="ChEBI" id="CHEBI:15377"/>
        <dbReference type="ChEBI" id="CHEBI:15378"/>
        <dbReference type="ChEBI" id="CHEBI:30616"/>
        <dbReference type="ChEBI" id="CHEBI:35267"/>
        <dbReference type="ChEBI" id="CHEBI:43474"/>
        <dbReference type="ChEBI" id="CHEBI:456216"/>
    </reaction>
</comment>
<dbReference type="RefSeq" id="WP_172576973.1">
    <property type="nucleotide sequence ID" value="NZ_BLAP01000028.1"/>
</dbReference>
<dbReference type="GO" id="GO:0006970">
    <property type="term" value="P:response to osmotic stress"/>
    <property type="evidence" value="ECO:0007669"/>
    <property type="project" value="UniProtKB-ARBA"/>
</dbReference>
<dbReference type="PANTHER" id="PTHR43869">
    <property type="entry name" value="GLYCINE BETAINE/PROLINE BETAINE TRANSPORT SYSTEM ATP-BINDING PROTEIN PROV"/>
    <property type="match status" value="1"/>
</dbReference>
<dbReference type="EMBL" id="BLAP01000028">
    <property type="protein sequence ID" value="GET12011.1"/>
    <property type="molecule type" value="Genomic_DNA"/>
</dbReference>
<dbReference type="EC" id="7.6.2.9" evidence="8"/>
<keyword evidence="8" id="KW-0472">Membrane</keyword>
<evidence type="ECO:0000313" key="9">
    <source>
        <dbReference type="EMBL" id="GET12011.1"/>
    </source>
</evidence>
<gene>
    <name evidence="9" type="primary">proV</name>
    <name evidence="9" type="ORF">SN811_05110</name>
</gene>
<comment type="similarity">
    <text evidence="1 8">Belongs to the ABC transporter superfamily.</text>
</comment>
<dbReference type="PANTHER" id="PTHR43869:SF1">
    <property type="entry name" value="GLYCINE BETAINE_PROLINE BETAINE TRANSPORT SYSTEM ATP-BINDING PROTEIN PROV"/>
    <property type="match status" value="1"/>
</dbReference>
<comment type="caution">
    <text evidence="9">The sequence shown here is derived from an EMBL/GenBank/DDBJ whole genome shotgun (WGS) entry which is preliminary data.</text>
</comment>
<dbReference type="GO" id="GO:0006865">
    <property type="term" value="P:amino acid transport"/>
    <property type="evidence" value="ECO:0007669"/>
    <property type="project" value="UniProtKB-UniRule"/>
</dbReference>
<dbReference type="InterPro" id="IPR017871">
    <property type="entry name" value="ABC_transporter-like_CS"/>
</dbReference>
<reference evidence="9" key="1">
    <citation type="submission" date="2019-10" db="EMBL/GenBank/DDBJ databases">
        <title>Lactobacillus agilis SN811 Whole Genome Sequencing Project.</title>
        <authorList>
            <person name="Suzuki S."/>
            <person name="Endo A."/>
            <person name="Maeno S."/>
            <person name="Shiwa Y."/>
            <person name="Matsutani M."/>
            <person name="Kajikawa A."/>
        </authorList>
    </citation>
    <scope>NUCLEOTIDE SEQUENCE</scope>
    <source>
        <strain evidence="9">SN811</strain>
    </source>
</reference>
<evidence type="ECO:0000256" key="5">
    <source>
        <dbReference type="ARBA" id="ARBA00022970"/>
    </source>
</evidence>
<evidence type="ECO:0000256" key="8">
    <source>
        <dbReference type="RuleBase" id="RU369116"/>
    </source>
</evidence>
<organism evidence="9">
    <name type="scientific">Ligilactobacillus agilis</name>
    <dbReference type="NCBI Taxonomy" id="1601"/>
    <lineage>
        <taxon>Bacteria</taxon>
        <taxon>Bacillati</taxon>
        <taxon>Bacillota</taxon>
        <taxon>Bacilli</taxon>
        <taxon>Lactobacillales</taxon>
        <taxon>Lactobacillaceae</taxon>
        <taxon>Ligilactobacillus</taxon>
    </lineage>
</organism>
<keyword evidence="8" id="KW-1003">Cell membrane</keyword>
<comment type="subunit">
    <text evidence="8">The complex is probably composed of two ATP-binding proteins, two transmembrane proteins and a solute-binding protein.</text>
</comment>
<dbReference type="GO" id="GO:0015418">
    <property type="term" value="F:ABC-type quaternary ammonium compound transporting activity"/>
    <property type="evidence" value="ECO:0007669"/>
    <property type="project" value="UniProtKB-EC"/>
</dbReference>
<dbReference type="PROSITE" id="PS00211">
    <property type="entry name" value="ABC_TRANSPORTER_1"/>
    <property type="match status" value="1"/>
</dbReference>
<dbReference type="AlphaFoldDB" id="A0A6F9Y372"/>
<dbReference type="GO" id="GO:0005524">
    <property type="term" value="F:ATP binding"/>
    <property type="evidence" value="ECO:0007669"/>
    <property type="project" value="UniProtKB-UniRule"/>
</dbReference>
<dbReference type="GO" id="GO:0005886">
    <property type="term" value="C:plasma membrane"/>
    <property type="evidence" value="ECO:0007669"/>
    <property type="project" value="UniProtKB-SubCell"/>
</dbReference>
<dbReference type="Gene3D" id="3.10.580.10">
    <property type="entry name" value="CBS-domain"/>
    <property type="match status" value="1"/>
</dbReference>
<proteinExistence type="inferred from homology"/>
<dbReference type="Pfam" id="PF00571">
    <property type="entry name" value="CBS"/>
    <property type="match status" value="1"/>
</dbReference>
<dbReference type="Pfam" id="PF00005">
    <property type="entry name" value="ABC_tran"/>
    <property type="match status" value="1"/>
</dbReference>
<accession>A0A6F9Y372</accession>
<dbReference type="Gene3D" id="3.40.50.300">
    <property type="entry name" value="P-loop containing nucleotide triphosphate hydrolases"/>
    <property type="match status" value="1"/>
</dbReference>
<dbReference type="SUPFAM" id="SSF52540">
    <property type="entry name" value="P-loop containing nucleoside triphosphate hydrolases"/>
    <property type="match status" value="1"/>
</dbReference>
<dbReference type="GO" id="GO:0016887">
    <property type="term" value="F:ATP hydrolysis activity"/>
    <property type="evidence" value="ECO:0007669"/>
    <property type="project" value="UniProtKB-UniRule"/>
</dbReference>
<dbReference type="CDD" id="cd03294">
    <property type="entry name" value="ABC_Pro_Gly_Betaine"/>
    <property type="match status" value="1"/>
</dbReference>
<protein>
    <recommendedName>
        <fullName evidence="8">Quaternary amine transport ATP-binding protein</fullName>
        <ecNumber evidence="8">7.6.2.9</ecNumber>
    </recommendedName>
</protein>
<dbReference type="InterPro" id="IPR051921">
    <property type="entry name" value="ABC_osmolyte_uptake_ATP-bind"/>
</dbReference>
<dbReference type="PROSITE" id="PS51371">
    <property type="entry name" value="CBS"/>
    <property type="match status" value="1"/>
</dbReference>
<keyword evidence="6 7" id="KW-0129">CBS domain</keyword>
<evidence type="ECO:0000256" key="2">
    <source>
        <dbReference type="ARBA" id="ARBA00022448"/>
    </source>
</evidence>
<comment type="subcellular location">
    <subcellularLocation>
        <location evidence="8">Cell inner membrane</location>
        <topology evidence="8">Peripheral membrane protein</topology>
    </subcellularLocation>
</comment>
<evidence type="ECO:0000256" key="7">
    <source>
        <dbReference type="PROSITE-ProRule" id="PRU00703"/>
    </source>
</evidence>
<dbReference type="InterPro" id="IPR003439">
    <property type="entry name" value="ABC_transporter-like_ATP-bd"/>
</dbReference>
<dbReference type="PROSITE" id="PS50893">
    <property type="entry name" value="ABC_TRANSPORTER_2"/>
    <property type="match status" value="1"/>
</dbReference>
<sequence>MEQLEVHNLTKIFGRKRKAALNLVKQQVSKTEILKKTGATVGVYDANFKVKAGEIFVIMGLSGSGKSTLIRMLNRLINPTSGQIYIDGKDVAKMNEEELRQVRREKINMVFQNFGLFPHKTILENTEYGLEVRGVAKEKRRQLAEAALESANLLAFKDQYPNQLSGGMQQRVGLARALANDPDILLMDEAFSALDPLIRRDMQDELLNLQEEKQRTIIFITHDLNEALRIGDRIAIMNDGQILQIGTGEEILTNPQNDFIKEFVEDVDRSKVLTAQNIMTAPFTTNIENDGPNVALSRMRVEEVSMLLAVDKRRQLKGSLTAEAALKARKEKLPLTEVIDKNVKTVSPDTLITDIFDLIYDSPTPLAVVNENGRLLGVIIKGRVLEALAVNSSEA</sequence>
<dbReference type="InterPro" id="IPR000644">
    <property type="entry name" value="CBS_dom"/>
</dbReference>